<evidence type="ECO:0000313" key="2">
    <source>
        <dbReference type="Proteomes" id="UP000076128"/>
    </source>
</evidence>
<name>A0A159Z087_9RHOB</name>
<dbReference type="STRING" id="1335048.AKL17_1037"/>
<dbReference type="AlphaFoldDB" id="A0A159Z087"/>
<protein>
    <submittedName>
        <fullName evidence="1">Uncharacterized protein</fullName>
    </submittedName>
</protein>
<reference evidence="1 2" key="1">
    <citation type="submission" date="2015-09" db="EMBL/GenBank/DDBJ databases">
        <title>Complete genome sequence of Defluviimonas alba cai42t isolated from an oilfield in Xinjiang.</title>
        <authorList>
            <person name="Geng S."/>
            <person name="Pan X."/>
            <person name="Wu X."/>
        </authorList>
    </citation>
    <scope>NUCLEOTIDE SEQUENCE [LARGE SCALE GENOMIC DNA]</scope>
    <source>
        <strain evidence="2">cai42</strain>
    </source>
</reference>
<accession>A0A159Z087</accession>
<gene>
    <name evidence="1" type="ORF">AKL17_1037</name>
</gene>
<sequence length="43" mass="4379">MIPDFISDAHPNDTSATADIGIGFQPQNPVAGIEGVTAVAPKD</sequence>
<keyword evidence="2" id="KW-1185">Reference proteome</keyword>
<dbReference type="KEGG" id="daa:AKL17_1037"/>
<dbReference type="EMBL" id="CP012661">
    <property type="protein sequence ID" value="AMY68296.1"/>
    <property type="molecule type" value="Genomic_DNA"/>
</dbReference>
<organism evidence="1 2">
    <name type="scientific">Frigidibacter mobilis</name>
    <dbReference type="NCBI Taxonomy" id="1335048"/>
    <lineage>
        <taxon>Bacteria</taxon>
        <taxon>Pseudomonadati</taxon>
        <taxon>Pseudomonadota</taxon>
        <taxon>Alphaproteobacteria</taxon>
        <taxon>Rhodobacterales</taxon>
        <taxon>Paracoccaceae</taxon>
        <taxon>Frigidibacter</taxon>
    </lineage>
</organism>
<proteinExistence type="predicted"/>
<dbReference type="Proteomes" id="UP000076128">
    <property type="component" value="Chromosome"/>
</dbReference>
<evidence type="ECO:0000313" key="1">
    <source>
        <dbReference type="EMBL" id="AMY68296.1"/>
    </source>
</evidence>